<evidence type="ECO:0000256" key="3">
    <source>
        <dbReference type="ARBA" id="ARBA00023163"/>
    </source>
</evidence>
<evidence type="ECO:0000313" key="5">
    <source>
        <dbReference type="EMBL" id="MBC3941158.1"/>
    </source>
</evidence>
<sequence>MKVTKAANLADDLVRRFESQIEAGELLPGGRFPTEKQITEDFAVSRTVVREAFARLAARGLLESRRGSGAFVAEAAHYRAFQVTPEEVEAIEDVLKLLEMRMGFESEMAELAAKRRSDTDLAEMRDALAAMERSSDVDGSVLADAAFHAAIAHATGNDYFARFTSFLGVRLIPSRRLYLQADDPAAHKAYARTINKDHEAIYSAIEAADPLRARRTARLHMQKSYERYQALSKRS</sequence>
<evidence type="ECO:0000256" key="1">
    <source>
        <dbReference type="ARBA" id="ARBA00023015"/>
    </source>
</evidence>
<proteinExistence type="predicted"/>
<dbReference type="PROSITE" id="PS50949">
    <property type="entry name" value="HTH_GNTR"/>
    <property type="match status" value="1"/>
</dbReference>
<dbReference type="InterPro" id="IPR000524">
    <property type="entry name" value="Tscrpt_reg_HTH_GntR"/>
</dbReference>
<dbReference type="SUPFAM" id="SSF46785">
    <property type="entry name" value="Winged helix' DNA-binding domain"/>
    <property type="match status" value="1"/>
</dbReference>
<dbReference type="Pfam" id="PF07729">
    <property type="entry name" value="FCD"/>
    <property type="match status" value="1"/>
</dbReference>
<dbReference type="InterPro" id="IPR008920">
    <property type="entry name" value="TF_FadR/GntR_C"/>
</dbReference>
<keyword evidence="3" id="KW-0804">Transcription</keyword>
<dbReference type="PANTHER" id="PTHR43537:SF44">
    <property type="entry name" value="GNTR FAMILY REGULATORY PROTEIN"/>
    <property type="match status" value="1"/>
</dbReference>
<dbReference type="SMART" id="SM00895">
    <property type="entry name" value="FCD"/>
    <property type="match status" value="1"/>
</dbReference>
<organism evidence="5 6">
    <name type="scientific">Sphingomonas albertensis</name>
    <dbReference type="NCBI Taxonomy" id="2762591"/>
    <lineage>
        <taxon>Bacteria</taxon>
        <taxon>Pseudomonadati</taxon>
        <taxon>Pseudomonadota</taxon>
        <taxon>Alphaproteobacteria</taxon>
        <taxon>Sphingomonadales</taxon>
        <taxon>Sphingomonadaceae</taxon>
        <taxon>Sphingomonas</taxon>
    </lineage>
</organism>
<dbReference type="Gene3D" id="1.20.120.530">
    <property type="entry name" value="GntR ligand-binding domain-like"/>
    <property type="match status" value="1"/>
</dbReference>
<comment type="caution">
    <text evidence="5">The sequence shown here is derived from an EMBL/GenBank/DDBJ whole genome shotgun (WGS) entry which is preliminary data.</text>
</comment>
<dbReference type="InterPro" id="IPR036390">
    <property type="entry name" value="WH_DNA-bd_sf"/>
</dbReference>
<reference evidence="5 6" key="1">
    <citation type="submission" date="2020-08" db="EMBL/GenBank/DDBJ databases">
        <title>Putative novel bacterial strains isolated from necrotic wheat leaf tissues caused by Xanthomonas translucens.</title>
        <authorList>
            <person name="Tambong J.T."/>
        </authorList>
    </citation>
    <scope>NUCLEOTIDE SEQUENCE [LARGE SCALE GENOMIC DNA]</scope>
    <source>
        <strain evidence="6">DOAB 1063</strain>
    </source>
</reference>
<dbReference type="InterPro" id="IPR011711">
    <property type="entry name" value="GntR_C"/>
</dbReference>
<evidence type="ECO:0000256" key="2">
    <source>
        <dbReference type="ARBA" id="ARBA00023125"/>
    </source>
</evidence>
<protein>
    <submittedName>
        <fullName evidence="5">FadR family transcriptional regulator</fullName>
    </submittedName>
</protein>
<dbReference type="Proteomes" id="UP000597613">
    <property type="component" value="Unassembled WGS sequence"/>
</dbReference>
<feature type="domain" description="HTH gntR-type" evidence="4">
    <location>
        <begin position="7"/>
        <end position="75"/>
    </location>
</feature>
<name>A0ABR7AL37_9SPHN</name>
<keyword evidence="1" id="KW-0805">Transcription regulation</keyword>
<dbReference type="Pfam" id="PF00392">
    <property type="entry name" value="GntR"/>
    <property type="match status" value="1"/>
</dbReference>
<dbReference type="CDD" id="cd07377">
    <property type="entry name" value="WHTH_GntR"/>
    <property type="match status" value="1"/>
</dbReference>
<dbReference type="PANTHER" id="PTHR43537">
    <property type="entry name" value="TRANSCRIPTIONAL REGULATOR, GNTR FAMILY"/>
    <property type="match status" value="1"/>
</dbReference>
<dbReference type="SMART" id="SM00345">
    <property type="entry name" value="HTH_GNTR"/>
    <property type="match status" value="1"/>
</dbReference>
<dbReference type="InterPro" id="IPR036388">
    <property type="entry name" value="WH-like_DNA-bd_sf"/>
</dbReference>
<keyword evidence="6" id="KW-1185">Reference proteome</keyword>
<keyword evidence="2" id="KW-0238">DNA-binding</keyword>
<dbReference type="EMBL" id="JACONT010000008">
    <property type="protein sequence ID" value="MBC3941158.1"/>
    <property type="molecule type" value="Genomic_DNA"/>
</dbReference>
<dbReference type="SUPFAM" id="SSF48008">
    <property type="entry name" value="GntR ligand-binding domain-like"/>
    <property type="match status" value="1"/>
</dbReference>
<accession>A0ABR7AL37</accession>
<dbReference type="RefSeq" id="WP_187502935.1">
    <property type="nucleotide sequence ID" value="NZ_CP162536.1"/>
</dbReference>
<gene>
    <name evidence="5" type="ORF">H8S47_05590</name>
</gene>
<evidence type="ECO:0000313" key="6">
    <source>
        <dbReference type="Proteomes" id="UP000597613"/>
    </source>
</evidence>
<dbReference type="PRINTS" id="PR00035">
    <property type="entry name" value="HTHGNTR"/>
</dbReference>
<dbReference type="Gene3D" id="1.10.10.10">
    <property type="entry name" value="Winged helix-like DNA-binding domain superfamily/Winged helix DNA-binding domain"/>
    <property type="match status" value="1"/>
</dbReference>
<evidence type="ECO:0000259" key="4">
    <source>
        <dbReference type="PROSITE" id="PS50949"/>
    </source>
</evidence>